<feature type="domain" description="Right handed beta helix" evidence="3">
    <location>
        <begin position="694"/>
        <end position="870"/>
    </location>
</feature>
<proteinExistence type="predicted"/>
<dbReference type="OrthoDB" id="626902at2"/>
<dbReference type="PATRIC" id="fig|1304281.5.peg.1010"/>
<dbReference type="Pfam" id="PF18962">
    <property type="entry name" value="Por_Secre_tail"/>
    <property type="match status" value="1"/>
</dbReference>
<dbReference type="InterPro" id="IPR012334">
    <property type="entry name" value="Pectin_lyas_fold"/>
</dbReference>
<gene>
    <name evidence="5" type="ORF">ACM44_04685</name>
</gene>
<dbReference type="Proteomes" id="UP000035900">
    <property type="component" value="Unassembled WGS sequence"/>
</dbReference>
<feature type="signal peptide" evidence="2">
    <location>
        <begin position="1"/>
        <end position="39"/>
    </location>
</feature>
<accession>A0A0J7J1J8</accession>
<dbReference type="InterPro" id="IPR039448">
    <property type="entry name" value="Beta_helix"/>
</dbReference>
<sequence length="1198" mass="123285">MNQFYSDPERVMKKSNFRRQVTKGVSLLLLGAAMSFSYAQNVRGNTDPNAPAKISYDVQINAAASKIYGSTFPAAISKKAVALSGTYTVGIGGDYATLSAAVADFNSAAITGPVTFNLTDATYPSETFPIKIEENAGSSATNTLTIKPAAGVDAMISGNAAILFQINAADYVTFDGSNNGSTSQNLTLNSTAATGTTSIVWVSSTSSAGADYVTFKNLKFLGNTPSTTVGHILVSGPTLGSPGTIPNNFLTIENNIFNRGQNAIFAVGFATNQDDGAVIKNNTIGSTTLAEGFAFRGLAVQNAKNVLITGNKIDGVTISSSGTSSGMLIGAAVNNITVTANKINEVSNTSTVGWGSNGIWLNAGTGSADILLANNFVTNVHSYGYASGGTETDNGNGIVIGGVATGVKIYHNSVALTANQNVGGRPSALNILSSVTAGTLDIRNNILVNNQTQTGARYAIYCGATNAVFSNINYNDYFTTGTSLGFLGSARTDLAAWQAATGKDANSLNIAPVFVSTTDLHMTSANASLDNKGTVLVEVTKDIDGTMRSTTKPDMGAHEFKASLNGTYTVGSTGDFASLTNSGGAFEYLNTTGALGNVTFNIIEDLTGETGINPINAITGGYSLTIKPSGAARAISGTMASNALIRTVGASNITIDGSLSGGTDRSLSITNLSTTGPQVVRFGSVGTTPMTNNTLKNTIITNGLNTSTAVVIHDDALATTAGYFNNITIQNNEIKKAYMGIYTASAVGAGNGGITIKENNMTASGADAVTLAGIYVQGTDGAVIQNNTISNITSTGAYARRGIWLATGTVNSTVSGNTISNITSGSSAGSAAVGIFISSTNNGVVLNTNNIIDNNSISNISCAGTTVTAGIQIFGAVATPTSGISLTRNKITNIKNTNSGGYAAIGIYLNGYSTAANGGVNIINNMIADVANYGFNGTSYLDNGVGITFNGASTGYKIYNNSINMNTNQTVATGMTAAINVTSSITAAGAIDLRNNIFVNSQTTTANRYAIYSSAPATVFSNIDYNDYYSTGANLGYLGSARATLAAWQTATGKDANSLNILPVFVSPTDLHLTTTGNEALDNKGTPLAEVTIDIDGDVRNATTPDMGADEFTSTLAVSDNAKVAINVYPNPVVDFVNINNSSRIDSVEVYSVSGQKMVAKTVNANSGQIDMSKMPTGMYIISVKAGENVHQVKVIKK</sequence>
<comment type="caution">
    <text evidence="5">The sequence shown here is derived from an EMBL/GenBank/DDBJ whole genome shotgun (WGS) entry which is preliminary data.</text>
</comment>
<dbReference type="EMBL" id="LFNG01000005">
    <property type="protein sequence ID" value="KMQ71936.1"/>
    <property type="molecule type" value="Genomic_DNA"/>
</dbReference>
<dbReference type="SMART" id="SM00710">
    <property type="entry name" value="PbH1"/>
    <property type="match status" value="17"/>
</dbReference>
<dbReference type="RefSeq" id="WP_048498902.1">
    <property type="nucleotide sequence ID" value="NZ_LFNG01000005.1"/>
</dbReference>
<evidence type="ECO:0000313" key="6">
    <source>
        <dbReference type="Proteomes" id="UP000035900"/>
    </source>
</evidence>
<dbReference type="InterPro" id="IPR026444">
    <property type="entry name" value="Secre_tail"/>
</dbReference>
<dbReference type="AlphaFoldDB" id="A0A0J7J1J8"/>
<keyword evidence="6" id="KW-1185">Reference proteome</keyword>
<dbReference type="InterPro" id="IPR006626">
    <property type="entry name" value="PbH1"/>
</dbReference>
<evidence type="ECO:0000313" key="5">
    <source>
        <dbReference type="EMBL" id="KMQ71936.1"/>
    </source>
</evidence>
<name>A0A0J7J1J8_9FLAO</name>
<evidence type="ECO:0000259" key="3">
    <source>
        <dbReference type="Pfam" id="PF13229"/>
    </source>
</evidence>
<evidence type="ECO:0000256" key="1">
    <source>
        <dbReference type="ARBA" id="ARBA00022729"/>
    </source>
</evidence>
<dbReference type="STRING" id="1304281.ACM44_04685"/>
<organism evidence="5 6">
    <name type="scientific">Chryseobacterium koreense CCUG 49689</name>
    <dbReference type="NCBI Taxonomy" id="1304281"/>
    <lineage>
        <taxon>Bacteria</taxon>
        <taxon>Pseudomonadati</taxon>
        <taxon>Bacteroidota</taxon>
        <taxon>Flavobacteriia</taxon>
        <taxon>Flavobacteriales</taxon>
        <taxon>Weeksellaceae</taxon>
        <taxon>Chryseobacterium group</taxon>
        <taxon>Chryseobacterium</taxon>
    </lineage>
</organism>
<reference evidence="5 6" key="1">
    <citation type="journal article" date="2004" name="Int. J. Syst. Evol. Microbiol.">
        <title>Kaistella koreensis gen. nov., sp. nov., a novel member of the Chryseobacterium-Bergeyella-Riemerella branch.</title>
        <authorList>
            <person name="Kim M.K."/>
            <person name="Im W.T."/>
            <person name="Shin Y.K."/>
            <person name="Lim J.H."/>
            <person name="Kim S.H."/>
            <person name="Lee B.C."/>
            <person name="Park M.Y."/>
            <person name="Lee K.Y."/>
            <person name="Lee S.T."/>
        </authorList>
    </citation>
    <scope>NUCLEOTIDE SEQUENCE [LARGE SCALE GENOMIC DNA]</scope>
    <source>
        <strain evidence="5 6">CCUG 49689</strain>
    </source>
</reference>
<protein>
    <submittedName>
        <fullName evidence="5">Uncharacterized protein</fullName>
    </submittedName>
</protein>
<keyword evidence="1 2" id="KW-0732">Signal</keyword>
<evidence type="ECO:0000259" key="4">
    <source>
        <dbReference type="Pfam" id="PF18962"/>
    </source>
</evidence>
<feature type="chain" id="PRO_5005289583" evidence="2">
    <location>
        <begin position="40"/>
        <end position="1198"/>
    </location>
</feature>
<dbReference type="NCBIfam" id="TIGR04183">
    <property type="entry name" value="Por_Secre_tail"/>
    <property type="match status" value="1"/>
</dbReference>
<dbReference type="Gene3D" id="2.160.20.10">
    <property type="entry name" value="Single-stranded right-handed beta-helix, Pectin lyase-like"/>
    <property type="match status" value="2"/>
</dbReference>
<feature type="domain" description="Secretion system C-terminal sorting" evidence="4">
    <location>
        <begin position="1128"/>
        <end position="1196"/>
    </location>
</feature>
<evidence type="ECO:0000256" key="2">
    <source>
        <dbReference type="SAM" id="SignalP"/>
    </source>
</evidence>
<dbReference type="SUPFAM" id="SSF51126">
    <property type="entry name" value="Pectin lyase-like"/>
    <property type="match status" value="2"/>
</dbReference>
<dbReference type="Pfam" id="PF13229">
    <property type="entry name" value="Beta_helix"/>
    <property type="match status" value="1"/>
</dbReference>
<dbReference type="InterPro" id="IPR011050">
    <property type="entry name" value="Pectin_lyase_fold/virulence"/>
</dbReference>